<evidence type="ECO:0000313" key="9">
    <source>
        <dbReference type="EMBL" id="MFK2877445.1"/>
    </source>
</evidence>
<dbReference type="InterPro" id="IPR017853">
    <property type="entry name" value="GH"/>
</dbReference>
<dbReference type="SUPFAM" id="SSF51445">
    <property type="entry name" value="(Trans)glycosidases"/>
    <property type="match status" value="1"/>
</dbReference>
<evidence type="ECO:0000259" key="8">
    <source>
        <dbReference type="Pfam" id="PF01120"/>
    </source>
</evidence>
<dbReference type="PANTHER" id="PTHR10030:SF37">
    <property type="entry name" value="ALPHA-L-FUCOSIDASE-RELATED"/>
    <property type="match status" value="1"/>
</dbReference>
<protein>
    <recommendedName>
        <fullName evidence="3">alpha-L-fucosidase</fullName>
        <ecNumber evidence="3">3.2.1.51</ecNumber>
    </recommendedName>
</protein>
<sequence length="473" mass="52718">MPSPLQQPSFEALSCKPTPSKFCRRIVLLLASACASLAVHAATPTGSSPASTTAPTEVQRMQWFADAKFGIFIHYGIYAVDGIDESWSFFDGYVSYDHYMQQLKGFTAANYHPQGWADLIRESGARYAVLTAKHHDGVALWDTAQGLNVVKDTPARRDLVGPFVQALRKDGVKVGLYFSLIDWSYPDYPGFTKTESRYDAKADPARWNRFVQYYQGQLKDLSQRYNPDLYWFDGDWEHSAEEWHAKEVRGMLLARNPMAIINSRLAGYGDYATPEQGVPITPPPQKYWELCMTMNNSWGWQPNDDHFKSANQLIRILADTIGMGGNLLLDIGPRPDGTIPQQEVDTLKEIGRWTHKNAEAIYGTQAGIPKDYYAGSSTLSKDGSTLYLFVDGRPNGPVLVKGLMNRVLHARVVGNGTTLDTQVVGKAYWSKVPGLLYVDLPADTLDPEVTVLALTLDGPVKLFHDEVKPIESN</sequence>
<feature type="chain" id="PRO_5045616970" description="alpha-L-fucosidase" evidence="7">
    <location>
        <begin position="42"/>
        <end position="473"/>
    </location>
</feature>
<dbReference type="PANTHER" id="PTHR10030">
    <property type="entry name" value="ALPHA-L-FUCOSIDASE"/>
    <property type="match status" value="1"/>
</dbReference>
<dbReference type="Proteomes" id="UP001620339">
    <property type="component" value="Unassembled WGS sequence"/>
</dbReference>
<dbReference type="InterPro" id="IPR016286">
    <property type="entry name" value="FUC_metazoa-typ"/>
</dbReference>
<dbReference type="InterPro" id="IPR057739">
    <property type="entry name" value="Glyco_hydro_29_N"/>
</dbReference>
<organism evidence="9 10">
    <name type="scientific">Rhodanobacter hydrolyticus</name>
    <dbReference type="NCBI Taxonomy" id="2250595"/>
    <lineage>
        <taxon>Bacteria</taxon>
        <taxon>Pseudomonadati</taxon>
        <taxon>Pseudomonadota</taxon>
        <taxon>Gammaproteobacteria</taxon>
        <taxon>Lysobacterales</taxon>
        <taxon>Rhodanobacteraceae</taxon>
        <taxon>Rhodanobacter</taxon>
    </lineage>
</organism>
<evidence type="ECO:0000256" key="4">
    <source>
        <dbReference type="ARBA" id="ARBA00022729"/>
    </source>
</evidence>
<gene>
    <name evidence="9" type="ORF">ISP25_10230</name>
</gene>
<evidence type="ECO:0000256" key="6">
    <source>
        <dbReference type="ARBA" id="ARBA00023295"/>
    </source>
</evidence>
<reference evidence="9 10" key="1">
    <citation type="submission" date="2020-10" db="EMBL/GenBank/DDBJ databases">
        <title>Phylogeny of dyella-like bacteria.</title>
        <authorList>
            <person name="Fu J."/>
        </authorList>
    </citation>
    <scope>NUCLEOTIDE SEQUENCE [LARGE SCALE GENOMIC DNA]</scope>
    <source>
        <strain evidence="9 10">KACC 19113</strain>
    </source>
</reference>
<dbReference type="Gene3D" id="3.20.20.80">
    <property type="entry name" value="Glycosidases"/>
    <property type="match status" value="1"/>
</dbReference>
<dbReference type="EC" id="3.2.1.51" evidence="3"/>
<accession>A0ABW8J7C4</accession>
<name>A0ABW8J7C4_9GAMM</name>
<dbReference type="PRINTS" id="PR00741">
    <property type="entry name" value="GLHYDRLASE29"/>
</dbReference>
<feature type="signal peptide" evidence="7">
    <location>
        <begin position="1"/>
        <end position="41"/>
    </location>
</feature>
<evidence type="ECO:0000256" key="1">
    <source>
        <dbReference type="ARBA" id="ARBA00004071"/>
    </source>
</evidence>
<proteinExistence type="inferred from homology"/>
<dbReference type="EMBL" id="JADIKK010000008">
    <property type="protein sequence ID" value="MFK2877445.1"/>
    <property type="molecule type" value="Genomic_DNA"/>
</dbReference>
<dbReference type="Pfam" id="PF01120">
    <property type="entry name" value="Alpha_L_fucos"/>
    <property type="match status" value="1"/>
</dbReference>
<evidence type="ECO:0000313" key="10">
    <source>
        <dbReference type="Proteomes" id="UP001620339"/>
    </source>
</evidence>
<comment type="similarity">
    <text evidence="2">Belongs to the glycosyl hydrolase 29 family.</text>
</comment>
<keyword evidence="5" id="KW-0378">Hydrolase</keyword>
<feature type="domain" description="Glycoside hydrolase family 29 N-terminal" evidence="8">
    <location>
        <begin position="57"/>
        <end position="359"/>
    </location>
</feature>
<keyword evidence="6" id="KW-0326">Glycosidase</keyword>
<evidence type="ECO:0000256" key="7">
    <source>
        <dbReference type="SAM" id="SignalP"/>
    </source>
</evidence>
<keyword evidence="10" id="KW-1185">Reference proteome</keyword>
<evidence type="ECO:0000256" key="3">
    <source>
        <dbReference type="ARBA" id="ARBA00012662"/>
    </source>
</evidence>
<dbReference type="PIRSF" id="PIRSF001092">
    <property type="entry name" value="Alpha-L-fucosidase"/>
    <property type="match status" value="1"/>
</dbReference>
<comment type="caution">
    <text evidence="9">The sequence shown here is derived from an EMBL/GenBank/DDBJ whole genome shotgun (WGS) entry which is preliminary data.</text>
</comment>
<keyword evidence="4 7" id="KW-0732">Signal</keyword>
<comment type="function">
    <text evidence="1">Alpha-L-fucosidase is responsible for hydrolyzing the alpha-1,6-linked fucose joined to the reducing-end N-acetylglucosamine of the carbohydrate moieties of glycoproteins.</text>
</comment>
<evidence type="ECO:0000256" key="2">
    <source>
        <dbReference type="ARBA" id="ARBA00007951"/>
    </source>
</evidence>
<evidence type="ECO:0000256" key="5">
    <source>
        <dbReference type="ARBA" id="ARBA00022801"/>
    </source>
</evidence>
<dbReference type="SMART" id="SM00812">
    <property type="entry name" value="Alpha_L_fucos"/>
    <property type="match status" value="1"/>
</dbReference>
<dbReference type="InterPro" id="IPR000933">
    <property type="entry name" value="Glyco_hydro_29"/>
</dbReference>